<organism evidence="2 3">
    <name type="scientific">Frateuria terrea</name>
    <dbReference type="NCBI Taxonomy" id="529704"/>
    <lineage>
        <taxon>Bacteria</taxon>
        <taxon>Pseudomonadati</taxon>
        <taxon>Pseudomonadota</taxon>
        <taxon>Gammaproteobacteria</taxon>
        <taxon>Lysobacterales</taxon>
        <taxon>Rhodanobacteraceae</taxon>
        <taxon>Frateuria</taxon>
    </lineage>
</organism>
<proteinExistence type="predicted"/>
<gene>
    <name evidence="2" type="ORF">SAMN04487997_1030</name>
</gene>
<dbReference type="AlphaFoldDB" id="A0A1H6R5U3"/>
<evidence type="ECO:0000256" key="1">
    <source>
        <dbReference type="SAM" id="SignalP"/>
    </source>
</evidence>
<sequence length="148" mass="16019">MVGYGWIFVAASVWLAGHAHAEDTQACVTHYKQEGNFILGRRFSTWGEVATPQPQAFKQIYRDAIKSGMKVISSDKDVGALTLEQPNAGTTFGGNDDQVSLHWDILVEENGNGSKISVNNSTPPSYSVSKKHEMTLMCQIIASGAGKS</sequence>
<feature type="chain" id="PRO_5011496918" evidence="1">
    <location>
        <begin position="22"/>
        <end position="148"/>
    </location>
</feature>
<evidence type="ECO:0000313" key="2">
    <source>
        <dbReference type="EMBL" id="SEI51209.1"/>
    </source>
</evidence>
<reference evidence="2 3" key="1">
    <citation type="submission" date="2016-10" db="EMBL/GenBank/DDBJ databases">
        <authorList>
            <person name="de Groot N.N."/>
        </authorList>
    </citation>
    <scope>NUCLEOTIDE SEQUENCE [LARGE SCALE GENOMIC DNA]</scope>
    <source>
        <strain evidence="2 3">DSM 26515</strain>
    </source>
</reference>
<dbReference type="EMBL" id="FNYC01000001">
    <property type="protein sequence ID" value="SEI51209.1"/>
    <property type="molecule type" value="Genomic_DNA"/>
</dbReference>
<evidence type="ECO:0000313" key="3">
    <source>
        <dbReference type="Proteomes" id="UP000199420"/>
    </source>
</evidence>
<dbReference type="Proteomes" id="UP000199420">
    <property type="component" value="Unassembled WGS sequence"/>
</dbReference>
<accession>A0A1H6R5U3</accession>
<keyword evidence="3" id="KW-1185">Reference proteome</keyword>
<keyword evidence="1" id="KW-0732">Signal</keyword>
<protein>
    <submittedName>
        <fullName evidence="2">Uncharacterized protein</fullName>
    </submittedName>
</protein>
<name>A0A1H6R5U3_9GAMM</name>
<feature type="signal peptide" evidence="1">
    <location>
        <begin position="1"/>
        <end position="21"/>
    </location>
</feature>